<evidence type="ECO:0000259" key="8">
    <source>
        <dbReference type="Pfam" id="PF00749"/>
    </source>
</evidence>
<dbReference type="PANTHER" id="PTHR43311">
    <property type="entry name" value="GLUTAMATE--TRNA LIGASE"/>
    <property type="match status" value="1"/>
</dbReference>
<evidence type="ECO:0000256" key="3">
    <source>
        <dbReference type="ARBA" id="ARBA00022741"/>
    </source>
</evidence>
<dbReference type="InterPro" id="IPR008925">
    <property type="entry name" value="aa_tRNA-synth_I_cd-bd_sf"/>
</dbReference>
<evidence type="ECO:0000256" key="5">
    <source>
        <dbReference type="ARBA" id="ARBA00022917"/>
    </source>
</evidence>
<feature type="binding site" evidence="7">
    <location>
        <position position="275"/>
    </location>
    <ligand>
        <name>ATP</name>
        <dbReference type="ChEBI" id="CHEBI:30616"/>
    </ligand>
</feature>
<dbReference type="FunFam" id="3.40.50.620:FF:000045">
    <property type="entry name" value="Glutamate--tRNA ligase, mitochondrial"/>
    <property type="match status" value="1"/>
</dbReference>
<evidence type="ECO:0000313" key="10">
    <source>
        <dbReference type="EMBL" id="OGL73159.1"/>
    </source>
</evidence>
<dbReference type="Pfam" id="PF00749">
    <property type="entry name" value="tRNA-synt_1c"/>
    <property type="match status" value="1"/>
</dbReference>
<proteinExistence type="inferred from homology"/>
<dbReference type="InterPro" id="IPR033910">
    <property type="entry name" value="GluRS_core"/>
</dbReference>
<reference evidence="10 11" key="1">
    <citation type="journal article" date="2016" name="Nat. Commun.">
        <title>Thousands of microbial genomes shed light on interconnected biogeochemical processes in an aquifer system.</title>
        <authorList>
            <person name="Anantharaman K."/>
            <person name="Brown C.T."/>
            <person name="Hug L.A."/>
            <person name="Sharon I."/>
            <person name="Castelle C.J."/>
            <person name="Probst A.J."/>
            <person name="Thomas B.C."/>
            <person name="Singh A."/>
            <person name="Wilkins M.J."/>
            <person name="Karaoz U."/>
            <person name="Brodie E.L."/>
            <person name="Williams K.H."/>
            <person name="Hubbard S.S."/>
            <person name="Banfield J.F."/>
        </authorList>
    </citation>
    <scope>NUCLEOTIDE SEQUENCE [LARGE SCALE GENOMIC DNA]</scope>
</reference>
<accession>A0A1F7U4J4</accession>
<dbReference type="GO" id="GO:0006424">
    <property type="term" value="P:glutamyl-tRNA aminoacylation"/>
    <property type="evidence" value="ECO:0007669"/>
    <property type="project" value="UniProtKB-UniRule"/>
</dbReference>
<dbReference type="InterPro" id="IPR020751">
    <property type="entry name" value="aa-tRNA-synth_I_codon-bd_sub2"/>
</dbReference>
<dbReference type="Gene3D" id="1.10.10.350">
    <property type="match status" value="1"/>
</dbReference>
<keyword evidence="7" id="KW-0963">Cytoplasm</keyword>
<comment type="caution">
    <text evidence="10">The sequence shown here is derived from an EMBL/GenBank/DDBJ whole genome shotgun (WGS) entry which is preliminary data.</text>
</comment>
<evidence type="ECO:0000256" key="1">
    <source>
        <dbReference type="ARBA" id="ARBA00007894"/>
    </source>
</evidence>
<comment type="subunit">
    <text evidence="7">Monomer.</text>
</comment>
<dbReference type="CDD" id="cd00808">
    <property type="entry name" value="GluRS_core"/>
    <property type="match status" value="1"/>
</dbReference>
<dbReference type="Proteomes" id="UP000177088">
    <property type="component" value="Unassembled WGS sequence"/>
</dbReference>
<comment type="subcellular location">
    <subcellularLocation>
        <location evidence="7">Cytoplasm</location>
    </subcellularLocation>
</comment>
<dbReference type="InterPro" id="IPR001412">
    <property type="entry name" value="aa-tRNA-synth_I_CS"/>
</dbReference>
<dbReference type="InterPro" id="IPR020058">
    <property type="entry name" value="Glu/Gln-tRNA-synth_Ib_cat-dom"/>
</dbReference>
<dbReference type="EC" id="6.1.1.17" evidence="7"/>
<evidence type="ECO:0000256" key="4">
    <source>
        <dbReference type="ARBA" id="ARBA00022840"/>
    </source>
</evidence>
<keyword evidence="2 7" id="KW-0436">Ligase</keyword>
<dbReference type="HAMAP" id="MF_00022">
    <property type="entry name" value="Glu_tRNA_synth_type1"/>
    <property type="match status" value="1"/>
</dbReference>
<dbReference type="GO" id="GO:0005524">
    <property type="term" value="F:ATP binding"/>
    <property type="evidence" value="ECO:0007669"/>
    <property type="project" value="UniProtKB-UniRule"/>
</dbReference>
<dbReference type="PRINTS" id="PR00987">
    <property type="entry name" value="TRNASYNTHGLU"/>
</dbReference>
<feature type="short sequence motif" description="'HIGH' region" evidence="7">
    <location>
        <begin position="12"/>
        <end position="22"/>
    </location>
</feature>
<keyword evidence="6 7" id="KW-0030">Aminoacyl-tRNA synthetase</keyword>
<evidence type="ECO:0000313" key="11">
    <source>
        <dbReference type="Proteomes" id="UP000177088"/>
    </source>
</evidence>
<dbReference type="PROSITE" id="PS00178">
    <property type="entry name" value="AA_TRNA_LIGASE_I"/>
    <property type="match status" value="1"/>
</dbReference>
<dbReference type="AlphaFoldDB" id="A0A1F7U4J4"/>
<dbReference type="GO" id="GO:0000049">
    <property type="term" value="F:tRNA binding"/>
    <property type="evidence" value="ECO:0007669"/>
    <property type="project" value="InterPro"/>
</dbReference>
<keyword evidence="5 7" id="KW-0648">Protein biosynthesis</keyword>
<comment type="function">
    <text evidence="7">Catalyzes the attachment of glutamate to tRNA(Glu) in a two-step reaction: glutamate is first activated by ATP to form Glu-AMP and then transferred to the acceptor end of tRNA(Glu).</text>
</comment>
<comment type="catalytic activity">
    <reaction evidence="7">
        <text>tRNA(Glu) + L-glutamate + ATP = L-glutamyl-tRNA(Glu) + AMP + diphosphate</text>
        <dbReference type="Rhea" id="RHEA:23540"/>
        <dbReference type="Rhea" id="RHEA-COMP:9663"/>
        <dbReference type="Rhea" id="RHEA-COMP:9680"/>
        <dbReference type="ChEBI" id="CHEBI:29985"/>
        <dbReference type="ChEBI" id="CHEBI:30616"/>
        <dbReference type="ChEBI" id="CHEBI:33019"/>
        <dbReference type="ChEBI" id="CHEBI:78442"/>
        <dbReference type="ChEBI" id="CHEBI:78520"/>
        <dbReference type="ChEBI" id="CHEBI:456215"/>
        <dbReference type="EC" id="6.1.1.17"/>
    </reaction>
</comment>
<dbReference type="GO" id="GO:0005737">
    <property type="term" value="C:cytoplasm"/>
    <property type="evidence" value="ECO:0007669"/>
    <property type="project" value="UniProtKB-SubCell"/>
</dbReference>
<evidence type="ECO:0000259" key="9">
    <source>
        <dbReference type="Pfam" id="PF19269"/>
    </source>
</evidence>
<gene>
    <name evidence="7" type="primary">gltX</name>
    <name evidence="10" type="ORF">A3C96_01570</name>
</gene>
<dbReference type="GO" id="GO:0004818">
    <property type="term" value="F:glutamate-tRNA ligase activity"/>
    <property type="evidence" value="ECO:0007669"/>
    <property type="project" value="UniProtKB-UniRule"/>
</dbReference>
<dbReference type="InterPro" id="IPR045462">
    <property type="entry name" value="aa-tRNA-synth_I_cd-bd"/>
</dbReference>
<dbReference type="InterPro" id="IPR014729">
    <property type="entry name" value="Rossmann-like_a/b/a_fold"/>
</dbReference>
<name>A0A1F7U4J4_9BACT</name>
<evidence type="ECO:0000256" key="6">
    <source>
        <dbReference type="ARBA" id="ARBA00023146"/>
    </source>
</evidence>
<dbReference type="PANTHER" id="PTHR43311:SF2">
    <property type="entry name" value="GLUTAMATE--TRNA LIGASE, MITOCHONDRIAL-RELATED"/>
    <property type="match status" value="1"/>
</dbReference>
<keyword evidence="3 7" id="KW-0547">Nucleotide-binding</keyword>
<feature type="domain" description="Aminoacyl-tRNA synthetase class I anticodon-binding" evidence="9">
    <location>
        <begin position="363"/>
        <end position="515"/>
    </location>
</feature>
<dbReference type="Gene3D" id="3.40.50.620">
    <property type="entry name" value="HUPs"/>
    <property type="match status" value="1"/>
</dbReference>
<comment type="caution">
    <text evidence="7">Lacks conserved residue(s) required for the propagation of feature annotation.</text>
</comment>
<feature type="domain" description="Glutamyl/glutaminyl-tRNA synthetase class Ib catalytic" evidence="8">
    <location>
        <begin position="6"/>
        <end position="341"/>
    </location>
</feature>
<sequence length="519" mass="58573">MANHSVRVRFAPSPTGYLHVGGLRTALYNELFARHHGGTLVLRIEDTDRTRYVEGAVENILRTLEWAGVKPDEGPYLAADGTVRERGEYGPYVQSARLEKYRRLATELLDKTDEGGQTVAYRCFCSTEEIEELKKEREMAGAPPLPGLVPHLYNCRLLTDDERDGLSAKKTFVIRLRVPDRQGWVEFDDRIRGRVRFDYSAIDDQVLLKSDGFPTYHLANVIDDHEMAITNVIRGEEWLPSTPKHLLLYQAFGCQPPEFAHLPLLLNPDRTKLSKRQGDVAAEDYRRHGYLPTALINFIALLGWNPSGSQEKYSKDELIKEFRLEKVNKAGAVFDRTKLDWLNGEYLKEMTAEDLTAKALPFCLQTGALVRLGDGFTSPDGSAVDLETLTKAVSLEKARIKTLSEIPDSVAYFWPAHLALDPNVIPWKKSTPEVAKARLYGLRDYMTTLDDAEFSDPKRLEGKVIPYVAEKGWTNADSLWPLRVALTGREKSPSPFEVAWVLGKTRTLARLEDAIAALR</sequence>
<dbReference type="Pfam" id="PF19269">
    <property type="entry name" value="Anticodon_2"/>
    <property type="match status" value="1"/>
</dbReference>
<organism evidence="10 11">
    <name type="scientific">Candidatus Uhrbacteria bacterium RIFCSPHIGHO2_02_FULL_60_10</name>
    <dbReference type="NCBI Taxonomy" id="1802392"/>
    <lineage>
        <taxon>Bacteria</taxon>
        <taxon>Candidatus Uhriibacteriota</taxon>
    </lineage>
</organism>
<dbReference type="SUPFAM" id="SSF48163">
    <property type="entry name" value="An anticodon-binding domain of class I aminoacyl-tRNA synthetases"/>
    <property type="match status" value="1"/>
</dbReference>
<evidence type="ECO:0000256" key="7">
    <source>
        <dbReference type="HAMAP-Rule" id="MF_00022"/>
    </source>
</evidence>
<dbReference type="InterPro" id="IPR004527">
    <property type="entry name" value="Glu-tRNA-ligase_bac/mito"/>
</dbReference>
<dbReference type="InterPro" id="IPR049940">
    <property type="entry name" value="GluQ/Sye"/>
</dbReference>
<protein>
    <recommendedName>
        <fullName evidence="7">Glutamate--tRNA ligase</fullName>
        <ecNumber evidence="7">6.1.1.17</ecNumber>
    </recommendedName>
    <alternativeName>
        <fullName evidence="7">Glutamyl-tRNA synthetase</fullName>
        <shortName evidence="7">GluRS</shortName>
    </alternativeName>
</protein>
<dbReference type="NCBIfam" id="TIGR00464">
    <property type="entry name" value="gltX_bact"/>
    <property type="match status" value="1"/>
</dbReference>
<dbReference type="GO" id="GO:0008270">
    <property type="term" value="F:zinc ion binding"/>
    <property type="evidence" value="ECO:0007669"/>
    <property type="project" value="InterPro"/>
</dbReference>
<feature type="short sequence motif" description="'KMSKS' region" evidence="7">
    <location>
        <begin position="272"/>
        <end position="276"/>
    </location>
</feature>
<dbReference type="EMBL" id="MGEA01000068">
    <property type="protein sequence ID" value="OGL73159.1"/>
    <property type="molecule type" value="Genomic_DNA"/>
</dbReference>
<evidence type="ECO:0000256" key="2">
    <source>
        <dbReference type="ARBA" id="ARBA00022598"/>
    </source>
</evidence>
<dbReference type="SUPFAM" id="SSF52374">
    <property type="entry name" value="Nucleotidylyl transferase"/>
    <property type="match status" value="1"/>
</dbReference>
<keyword evidence="4 7" id="KW-0067">ATP-binding</keyword>
<dbReference type="InterPro" id="IPR000924">
    <property type="entry name" value="Glu/Gln-tRNA-synth"/>
</dbReference>
<comment type="similarity">
    <text evidence="1 7">Belongs to the class-I aminoacyl-tRNA synthetase family. Glutamate--tRNA ligase type 1 subfamily.</text>
</comment>